<sequence>MTANARFIMRATINHTQTRARDHWIVLNAGAPGTCQITVNAPVEPLAPVRIDLGWGSELDRVFSGFVERVIPAESGWFVLFCREWSDALTYNLSVMLRHPSMRQVTDTITEQTGIEFVLPDKKYTQTAIACFYSDGAGLAMLENIGRAFAVPEFVWYQQGNGKVYVGSYQDSFWADKAGFIPAGLMTDQQAGNSAKMVAAPMLRPHAVVDGRRLTGVEFQGTQMTLRW</sequence>
<name>A0ABT7ES56_9GAMM</name>
<comment type="caution">
    <text evidence="1">The sequence shown here is derived from an EMBL/GenBank/DDBJ whole genome shotgun (WGS) entry which is preliminary data.</text>
</comment>
<gene>
    <name evidence="1" type="ORF">QNM18_22770</name>
</gene>
<proteinExistence type="predicted"/>
<keyword evidence="2" id="KW-1185">Reference proteome</keyword>
<organism evidence="1 2">
    <name type="scientific">Pseudoalteromonas obscura</name>
    <dbReference type="NCBI Taxonomy" id="3048491"/>
    <lineage>
        <taxon>Bacteria</taxon>
        <taxon>Pseudomonadati</taxon>
        <taxon>Pseudomonadota</taxon>
        <taxon>Gammaproteobacteria</taxon>
        <taxon>Alteromonadales</taxon>
        <taxon>Pseudoalteromonadaceae</taxon>
        <taxon>Pseudoalteromonas</taxon>
    </lineage>
</organism>
<evidence type="ECO:0000313" key="1">
    <source>
        <dbReference type="EMBL" id="MDK2597892.1"/>
    </source>
</evidence>
<protein>
    <submittedName>
        <fullName evidence="1">Uncharacterized protein</fullName>
    </submittedName>
</protein>
<dbReference type="Proteomes" id="UP001231915">
    <property type="component" value="Unassembled WGS sequence"/>
</dbReference>
<reference evidence="1 2" key="1">
    <citation type="submission" date="2023-05" db="EMBL/GenBank/DDBJ databases">
        <title>Pseudoalteromonas ardens sp. nov., Pseudoalteromonas obscura sp. nov., and Pseudoalteromonas umbrosa sp. nov., isolated from the coral Montipora capitata.</title>
        <authorList>
            <person name="Thomas E.M."/>
            <person name="Smith E.M."/>
            <person name="Papke E."/>
            <person name="Shlafstein M.D."/>
            <person name="Oline D.K."/>
            <person name="Videau P."/>
            <person name="Saw J.H."/>
            <person name="Strangman W.K."/>
            <person name="Ushijima B."/>
        </authorList>
    </citation>
    <scope>NUCLEOTIDE SEQUENCE [LARGE SCALE GENOMIC DNA]</scope>
    <source>
        <strain evidence="1 2">P94</strain>
    </source>
</reference>
<accession>A0ABT7ES56</accession>
<evidence type="ECO:0000313" key="2">
    <source>
        <dbReference type="Proteomes" id="UP001231915"/>
    </source>
</evidence>
<dbReference type="RefSeq" id="WP_284138521.1">
    <property type="nucleotide sequence ID" value="NZ_JASJUT010000013.1"/>
</dbReference>
<dbReference type="EMBL" id="JASJUT010000013">
    <property type="protein sequence ID" value="MDK2597892.1"/>
    <property type="molecule type" value="Genomic_DNA"/>
</dbReference>